<proteinExistence type="predicted"/>
<evidence type="ECO:0000256" key="1">
    <source>
        <dbReference type="SAM" id="Coils"/>
    </source>
</evidence>
<feature type="domain" description="Ternary complex factor MIP1 leucine-zipper" evidence="3">
    <location>
        <begin position="135"/>
        <end position="215"/>
    </location>
</feature>
<dbReference type="InterPro" id="IPR052799">
    <property type="entry name" value="Rho_GAP_Regulators"/>
</dbReference>
<feature type="region of interest" description="Disordered" evidence="2">
    <location>
        <begin position="1"/>
        <end position="54"/>
    </location>
</feature>
<organism evidence="4 5">
    <name type="scientific">Rehmannia glutinosa</name>
    <name type="common">Chinese foxglove</name>
    <dbReference type="NCBI Taxonomy" id="99300"/>
    <lineage>
        <taxon>Eukaryota</taxon>
        <taxon>Viridiplantae</taxon>
        <taxon>Streptophyta</taxon>
        <taxon>Embryophyta</taxon>
        <taxon>Tracheophyta</taxon>
        <taxon>Spermatophyta</taxon>
        <taxon>Magnoliopsida</taxon>
        <taxon>eudicotyledons</taxon>
        <taxon>Gunneridae</taxon>
        <taxon>Pentapetalae</taxon>
        <taxon>asterids</taxon>
        <taxon>lamiids</taxon>
        <taxon>Lamiales</taxon>
        <taxon>Orobanchaceae</taxon>
        <taxon>Rehmannieae</taxon>
        <taxon>Rehmannia</taxon>
    </lineage>
</organism>
<reference evidence="4 5" key="1">
    <citation type="journal article" date="2021" name="Comput. Struct. Biotechnol. J.">
        <title>De novo genome assembly of the potent medicinal plant Rehmannia glutinosa using nanopore technology.</title>
        <authorList>
            <person name="Ma L."/>
            <person name="Dong C."/>
            <person name="Song C."/>
            <person name="Wang X."/>
            <person name="Zheng X."/>
            <person name="Niu Y."/>
            <person name="Chen S."/>
            <person name="Feng W."/>
        </authorList>
    </citation>
    <scope>NUCLEOTIDE SEQUENCE [LARGE SCALE GENOMIC DNA]</scope>
    <source>
        <strain evidence="4">DH-2019</strain>
    </source>
</reference>
<protein>
    <recommendedName>
        <fullName evidence="3">Ternary complex factor MIP1 leucine-zipper domain-containing protein</fullName>
    </recommendedName>
</protein>
<feature type="compositionally biased region" description="Polar residues" evidence="2">
    <location>
        <begin position="1"/>
        <end position="16"/>
    </location>
</feature>
<dbReference type="PANTHER" id="PTHR46265">
    <property type="entry name" value="RHO GTPASE-ACTIVATING PROTEIN 7"/>
    <property type="match status" value="1"/>
</dbReference>
<dbReference type="Proteomes" id="UP001318860">
    <property type="component" value="Unassembled WGS sequence"/>
</dbReference>
<comment type="caution">
    <text evidence="4">The sequence shown here is derived from an EMBL/GenBank/DDBJ whole genome shotgun (WGS) entry which is preliminary data.</text>
</comment>
<gene>
    <name evidence="4" type="ORF">DH2020_035570</name>
</gene>
<feature type="coiled-coil region" evidence="1">
    <location>
        <begin position="125"/>
        <end position="211"/>
    </location>
</feature>
<keyword evidence="5" id="KW-1185">Reference proteome</keyword>
<name>A0ABR0V7V2_REHGL</name>
<dbReference type="InterPro" id="IPR025757">
    <property type="entry name" value="MIP1_Leuzipper"/>
</dbReference>
<dbReference type="EMBL" id="JABTTQ020001565">
    <property type="protein sequence ID" value="KAK6130668.1"/>
    <property type="molecule type" value="Genomic_DNA"/>
</dbReference>
<evidence type="ECO:0000313" key="4">
    <source>
        <dbReference type="EMBL" id="KAK6130668.1"/>
    </source>
</evidence>
<sequence length="334" mass="36594">MQVSERCSSGSNSPQVGDTLEDSQKLSPGPPQTSSHQHDILEGTDNVLNPDDAKMQSNHSIELGADPAETSVVQRSSELLQDLYAVFGDPLFGDVLLAEIQKLEGIKTDLQTRISNEAMANSLLQDSLEKRKHDLHERRLALEKDVARLKEQLQKEMDLRKALEAGLRKSQLPVSVSSLVDQKTRAELEEIAQAETDVTNLKKNAEDLEFQLNQQPAGNLNMASNVEFSTNKLGMTVSRKSSTRGEIVCTAPKARSTAKHSCDQFSSKAKLTESEPPTPSPLSSQANAFFSHENESFVVTSCVCCFCSAVYGREPVKMNTPIVVNGCCKAMTVR</sequence>
<evidence type="ECO:0000313" key="5">
    <source>
        <dbReference type="Proteomes" id="UP001318860"/>
    </source>
</evidence>
<keyword evidence="1" id="KW-0175">Coiled coil</keyword>
<dbReference type="PANTHER" id="PTHR46265:SF2">
    <property type="entry name" value="RHO GTPASE-ACTIVATING PROTEIN 7"/>
    <property type="match status" value="1"/>
</dbReference>
<accession>A0ABR0V7V2</accession>
<evidence type="ECO:0000259" key="3">
    <source>
        <dbReference type="Pfam" id="PF14389"/>
    </source>
</evidence>
<evidence type="ECO:0000256" key="2">
    <source>
        <dbReference type="SAM" id="MobiDB-lite"/>
    </source>
</evidence>
<dbReference type="Pfam" id="PF14389">
    <property type="entry name" value="Lzipper-MIP1"/>
    <property type="match status" value="1"/>
</dbReference>